<evidence type="ECO:0000313" key="2">
    <source>
        <dbReference type="WBParaSite" id="JU765_v2.g13995.t1"/>
    </source>
</evidence>
<proteinExistence type="predicted"/>
<reference evidence="2" key="1">
    <citation type="submission" date="2022-11" db="UniProtKB">
        <authorList>
            <consortium name="WormBaseParasite"/>
        </authorList>
    </citation>
    <scope>IDENTIFICATION</scope>
</reference>
<protein>
    <submittedName>
        <fullName evidence="2">Aspartyl/asparaginy/proline hydroxylase domain-containing protein</fullName>
    </submittedName>
</protein>
<accession>A0AC34Q950</accession>
<evidence type="ECO:0000313" key="1">
    <source>
        <dbReference type="Proteomes" id="UP000887576"/>
    </source>
</evidence>
<name>A0AC34Q950_9BILA</name>
<organism evidence="1 2">
    <name type="scientific">Panagrolaimus sp. JU765</name>
    <dbReference type="NCBI Taxonomy" id="591449"/>
    <lineage>
        <taxon>Eukaryota</taxon>
        <taxon>Metazoa</taxon>
        <taxon>Ecdysozoa</taxon>
        <taxon>Nematoda</taxon>
        <taxon>Chromadorea</taxon>
        <taxon>Rhabditida</taxon>
        <taxon>Tylenchina</taxon>
        <taxon>Panagrolaimomorpha</taxon>
        <taxon>Panagrolaimoidea</taxon>
        <taxon>Panagrolaimidae</taxon>
        <taxon>Panagrolaimus</taxon>
    </lineage>
</organism>
<dbReference type="WBParaSite" id="JU765_v2.g13995.t1">
    <property type="protein sequence ID" value="JU765_v2.g13995.t1"/>
    <property type="gene ID" value="JU765_v2.g13995"/>
</dbReference>
<dbReference type="Proteomes" id="UP000887576">
    <property type="component" value="Unplaced"/>
</dbReference>
<sequence>MVFVYIVIALIPLISYILLFMIFTIERPKTHSVTPICNIPTCVRCSKNISVISNAINHLKNVPDNFDGYSRIKQALDKAQGNSEVLLFEVVQLASKPIWNPTDLGSDIADDIRKLEDEFTTIKLASLKLFKNPTMWRKNQETNGTNWFIYPMMMQGTWMEENCNEDLELMEIIHSLSSTMPDCCFGNIFFSLLPPKSIIETHRGPTNIRLRCHFGLEVPEDKNSCFMKVDEEILHWEEGKCFVFDDSLPHSVDASKAKADRLALIIDFWHPNLSMRERDELCYIFPKTE</sequence>